<feature type="region of interest" description="Disordered" evidence="5">
    <location>
        <begin position="379"/>
        <end position="641"/>
    </location>
</feature>
<dbReference type="Pfam" id="PF05986">
    <property type="entry name" value="ADAMTS_spacer1"/>
    <property type="match status" value="1"/>
</dbReference>
<dbReference type="Pfam" id="PF08686">
    <property type="entry name" value="PLAC"/>
    <property type="match status" value="1"/>
</dbReference>
<evidence type="ECO:0000256" key="2">
    <source>
        <dbReference type="ARBA" id="ARBA00022525"/>
    </source>
</evidence>
<feature type="compositionally biased region" description="Polar residues" evidence="5">
    <location>
        <begin position="98"/>
        <end position="107"/>
    </location>
</feature>
<dbReference type="SMART" id="SM00209">
    <property type="entry name" value="TSP1"/>
    <property type="match status" value="6"/>
</dbReference>
<evidence type="ECO:0000313" key="8">
    <source>
        <dbReference type="Proteomes" id="UP001292094"/>
    </source>
</evidence>
<dbReference type="SUPFAM" id="SSF82895">
    <property type="entry name" value="TSP-1 type 1 repeat"/>
    <property type="match status" value="5"/>
</dbReference>
<dbReference type="GO" id="GO:0006508">
    <property type="term" value="P:proteolysis"/>
    <property type="evidence" value="ECO:0007669"/>
    <property type="project" value="TreeGrafter"/>
</dbReference>
<dbReference type="InterPro" id="IPR000884">
    <property type="entry name" value="TSP1_rpt"/>
</dbReference>
<feature type="region of interest" description="Disordered" evidence="5">
    <location>
        <begin position="1119"/>
        <end position="1180"/>
    </location>
</feature>
<dbReference type="GO" id="GO:0030198">
    <property type="term" value="P:extracellular matrix organization"/>
    <property type="evidence" value="ECO:0007669"/>
    <property type="project" value="TreeGrafter"/>
</dbReference>
<feature type="compositionally biased region" description="Basic residues" evidence="5">
    <location>
        <begin position="528"/>
        <end position="538"/>
    </location>
</feature>
<dbReference type="InterPro" id="IPR050439">
    <property type="entry name" value="ADAMTS_ADAMTS-like"/>
</dbReference>
<evidence type="ECO:0000256" key="5">
    <source>
        <dbReference type="SAM" id="MobiDB-lite"/>
    </source>
</evidence>
<evidence type="ECO:0000256" key="3">
    <source>
        <dbReference type="ARBA" id="ARBA00022729"/>
    </source>
</evidence>
<feature type="compositionally biased region" description="Basic residues" evidence="5">
    <location>
        <begin position="1167"/>
        <end position="1176"/>
    </location>
</feature>
<comment type="subcellular location">
    <subcellularLocation>
        <location evidence="1">Secreted</location>
    </subcellularLocation>
</comment>
<dbReference type="InterPro" id="IPR036383">
    <property type="entry name" value="TSP1_rpt_sf"/>
</dbReference>
<dbReference type="Gene3D" id="2.60.120.830">
    <property type="match status" value="1"/>
</dbReference>
<dbReference type="Pfam" id="PF19030">
    <property type="entry name" value="TSP1_ADAMTS"/>
    <property type="match status" value="6"/>
</dbReference>
<feature type="compositionally biased region" description="Polar residues" evidence="5">
    <location>
        <begin position="435"/>
        <end position="467"/>
    </location>
</feature>
<dbReference type="EMBL" id="JAWZYT010000033">
    <property type="protein sequence ID" value="KAK4329106.1"/>
    <property type="molecule type" value="Genomic_DNA"/>
</dbReference>
<protein>
    <recommendedName>
        <fullName evidence="6">PLAC domain-containing protein</fullName>
    </recommendedName>
</protein>
<dbReference type="GO" id="GO:0004222">
    <property type="term" value="F:metalloendopeptidase activity"/>
    <property type="evidence" value="ECO:0007669"/>
    <property type="project" value="TreeGrafter"/>
</dbReference>
<reference evidence="7" key="1">
    <citation type="submission" date="2023-11" db="EMBL/GenBank/DDBJ databases">
        <title>Genome assemblies of two species of porcelain crab, Petrolisthes cinctipes and Petrolisthes manimaculis (Anomura: Porcellanidae).</title>
        <authorList>
            <person name="Angst P."/>
        </authorList>
    </citation>
    <scope>NUCLEOTIDE SEQUENCE</scope>
    <source>
        <strain evidence="7">PB745_02</strain>
        <tissue evidence="7">Gill</tissue>
    </source>
</reference>
<feature type="compositionally biased region" description="Basic and acidic residues" evidence="5">
    <location>
        <begin position="8"/>
        <end position="17"/>
    </location>
</feature>
<dbReference type="InterPro" id="IPR010909">
    <property type="entry name" value="PLAC"/>
</dbReference>
<evidence type="ECO:0000256" key="1">
    <source>
        <dbReference type="ARBA" id="ARBA00004613"/>
    </source>
</evidence>
<dbReference type="InterPro" id="IPR010294">
    <property type="entry name" value="ADAMTS_spacer1"/>
</dbReference>
<feature type="region of interest" description="Disordered" evidence="5">
    <location>
        <begin position="1027"/>
        <end position="1101"/>
    </location>
</feature>
<evidence type="ECO:0000256" key="4">
    <source>
        <dbReference type="ARBA" id="ARBA00022737"/>
    </source>
</evidence>
<feature type="region of interest" description="Disordered" evidence="5">
    <location>
        <begin position="93"/>
        <end position="112"/>
    </location>
</feature>
<feature type="domain" description="PLAC" evidence="6">
    <location>
        <begin position="1181"/>
        <end position="1218"/>
    </location>
</feature>
<feature type="region of interest" description="Disordered" evidence="5">
    <location>
        <begin position="298"/>
        <end position="328"/>
    </location>
</feature>
<organism evidence="7 8">
    <name type="scientific">Petrolisthes manimaculis</name>
    <dbReference type="NCBI Taxonomy" id="1843537"/>
    <lineage>
        <taxon>Eukaryota</taxon>
        <taxon>Metazoa</taxon>
        <taxon>Ecdysozoa</taxon>
        <taxon>Arthropoda</taxon>
        <taxon>Crustacea</taxon>
        <taxon>Multicrustacea</taxon>
        <taxon>Malacostraca</taxon>
        <taxon>Eumalacostraca</taxon>
        <taxon>Eucarida</taxon>
        <taxon>Decapoda</taxon>
        <taxon>Pleocyemata</taxon>
        <taxon>Anomura</taxon>
        <taxon>Galatheoidea</taxon>
        <taxon>Porcellanidae</taxon>
        <taxon>Petrolisthes</taxon>
    </lineage>
</organism>
<name>A0AAE1UQ87_9EUCA</name>
<dbReference type="Proteomes" id="UP001292094">
    <property type="component" value="Unassembled WGS sequence"/>
</dbReference>
<feature type="region of interest" description="Disordered" evidence="5">
    <location>
        <begin position="1"/>
        <end position="79"/>
    </location>
</feature>
<proteinExistence type="predicted"/>
<evidence type="ECO:0000259" key="6">
    <source>
        <dbReference type="PROSITE" id="PS50900"/>
    </source>
</evidence>
<feature type="compositionally biased region" description="Polar residues" evidence="5">
    <location>
        <begin position="477"/>
        <end position="527"/>
    </location>
</feature>
<keyword evidence="4" id="KW-0677">Repeat</keyword>
<accession>A0AAE1UQ87</accession>
<gene>
    <name evidence="7" type="ORF">Pmani_000517</name>
</gene>
<feature type="compositionally biased region" description="Low complexity" evidence="5">
    <location>
        <begin position="20"/>
        <end position="29"/>
    </location>
</feature>
<feature type="compositionally biased region" description="Polar residues" evidence="5">
    <location>
        <begin position="333"/>
        <end position="350"/>
    </location>
</feature>
<dbReference type="GO" id="GO:0031012">
    <property type="term" value="C:extracellular matrix"/>
    <property type="evidence" value="ECO:0007669"/>
    <property type="project" value="TreeGrafter"/>
</dbReference>
<feature type="region of interest" description="Disordered" evidence="5">
    <location>
        <begin position="333"/>
        <end position="352"/>
    </location>
</feature>
<dbReference type="PROSITE" id="PS50900">
    <property type="entry name" value="PLAC"/>
    <property type="match status" value="1"/>
</dbReference>
<sequence length="1227" mass="132918">MSKYPLSESREEQDRPDSTPPSTSISTPSVLKVQEKEHIVEGDRSNVVGKEDNSREEHDDDDDGDLNSSKPDEVTRTGDQLAAARRLPLPEALKGSHTHSSLSTGQGTVALRPAQRHNIHTVATTRGRLTHSCALCSTQRNFCRIISGLFTRSPLPYGYSLVTPVPAGVCNLTITEMKPSKNFFALRQSDGSYVLNGNWDIQAAGRYEVAGTIFLYTPGNEGRGEQLSAPGPLTQPIEFMVISQSPNPGIKYEYRVPLPEYLGNNQPGMSLPSSGLLPAAATGDLGSSFGGVIPNIGGTGSSTVGHRRESGRPVGGHSPPFQPIPPRHTNVDTRNPNFDLRNPSTSRVSTGGSGLYPNLLPLTPVLQPVGIAGQATTFNSSATSSSSSLNSQGSVGTKLSGPSRRNPSFTRIPLLPAPDHGSHSTLGVPRVPPHSSATTSLVNPGSTSHSLPWNPTYPSQDKSQNGVPSHGTYHLPGQQQYPGVSGMTTTPTGTGFQDSSYVGQGRTTGDITNTPAADSRRPSSTTPGHRRQQHHHSLPKPATSSVNTAHRTRHQHGSEGHRKLTDVSSEVSSALPGVQLTQPKSTPLAPPGRRTSSGGVPGRRGSKGSRRRHRHRHQQDRGTEDSKGRRKAKGNNSRFQWAEKGLTPCSRTCAGGNQTAILSCERKRKKKVVPDRRCSHLDPPQPRTVLCNLSPCPPTWMADDWEACSVTCGLGVQTRKLMCKQMVSPTLTMVVPEAACLLPPDIPTSQVCDKRPCNLGPVWEVGTWTNCSAPCGLGTRTRRVSCLVDGITVDQNSCEASAQPGTEEVCDMGSCATDVWFFSNWSSQCTEQCGTGVQTRMVHCLGGESSCPSSSRPDSTQPCLGEDGCGGQWFTGAWNTCSAECGGGDERRGVVCVVWSRGRWRIAQDSRCQAHNRPQDTRRCNLQPCSPLWFTSQWSQCSASCEGGVMRREVTCLDTSLHPSPDCLNSTRPTSHKPCSFHTCIAHHTSTTPSSVTPTLLPTGQTEGAILGNASAFPTHFTLAGDSAKKEADHVEEDKREVKEKDQESEEREVKLEGLREKDAVEKKVEGERTTGEEVEKASDVEGERETVEVQTDVETAHRLDVKAENMTHKVKGTTVRPLNVVIPDQEAQGDESMSTRDDSGGGGEGEDGKVDAEEEEEMEEKRRKKKKRNRQRLRDSQNSCIDRIKNCHLVFRARLCRLRYYNKLCCHTCTSSTTTTTITTTT</sequence>
<dbReference type="Gene3D" id="2.20.100.10">
    <property type="entry name" value="Thrombospondin type-1 (TSP1) repeat"/>
    <property type="match status" value="6"/>
</dbReference>
<feature type="compositionally biased region" description="Basic residues" evidence="5">
    <location>
        <begin position="604"/>
        <end position="618"/>
    </location>
</feature>
<dbReference type="PANTHER" id="PTHR13723:SF305">
    <property type="entry name" value="PROTEIN MADD-4"/>
    <property type="match status" value="1"/>
</dbReference>
<dbReference type="GO" id="GO:0005576">
    <property type="term" value="C:extracellular region"/>
    <property type="evidence" value="ECO:0007669"/>
    <property type="project" value="UniProtKB-SubCell"/>
</dbReference>
<dbReference type="AlphaFoldDB" id="A0AAE1UQ87"/>
<dbReference type="PANTHER" id="PTHR13723">
    <property type="entry name" value="ADAMTS A DISINTEGRIN AND METALLOPROTEASE WITH THROMBOSPONDIN MOTIFS PROTEASE"/>
    <property type="match status" value="1"/>
</dbReference>
<feature type="compositionally biased region" description="Basic and acidic residues" evidence="5">
    <location>
        <begin position="1027"/>
        <end position="1092"/>
    </location>
</feature>
<feature type="compositionally biased region" description="Basic and acidic residues" evidence="5">
    <location>
        <begin position="556"/>
        <end position="565"/>
    </location>
</feature>
<evidence type="ECO:0000313" key="7">
    <source>
        <dbReference type="EMBL" id="KAK4329106.1"/>
    </source>
</evidence>
<dbReference type="FunFam" id="2.20.100.10:FF:000005">
    <property type="entry name" value="ADAM metallopeptidase with thrombospondin type 1 motif 9"/>
    <property type="match status" value="1"/>
</dbReference>
<dbReference type="PROSITE" id="PS50092">
    <property type="entry name" value="TSP1"/>
    <property type="match status" value="3"/>
</dbReference>
<feature type="compositionally biased region" description="Basic and acidic residues" evidence="5">
    <location>
        <begin position="33"/>
        <end position="57"/>
    </location>
</feature>
<comment type="caution">
    <text evidence="7">The sequence shown here is derived from an EMBL/GenBank/DDBJ whole genome shotgun (WGS) entry which is preliminary data.</text>
</comment>
<feature type="compositionally biased region" description="Low complexity" evidence="5">
    <location>
        <begin position="380"/>
        <end position="394"/>
    </location>
</feature>
<keyword evidence="3" id="KW-0732">Signal</keyword>
<keyword evidence="2" id="KW-0964">Secreted</keyword>
<keyword evidence="8" id="KW-1185">Reference proteome</keyword>